<dbReference type="SUPFAM" id="SSF48498">
    <property type="entry name" value="Tetracyclin repressor-like, C-terminal domain"/>
    <property type="match status" value="1"/>
</dbReference>
<dbReference type="Pfam" id="PF00440">
    <property type="entry name" value="TetR_N"/>
    <property type="match status" value="1"/>
</dbReference>
<organism evidence="6">
    <name type="scientific">Uncultured Desulfatiglans sp</name>
    <dbReference type="NCBI Taxonomy" id="1748965"/>
    <lineage>
        <taxon>Bacteria</taxon>
        <taxon>Pseudomonadati</taxon>
        <taxon>Thermodesulfobacteriota</taxon>
        <taxon>Desulfobacteria</taxon>
        <taxon>Desulfatiglandales</taxon>
        <taxon>Desulfatiglandaceae</taxon>
        <taxon>Desulfatiglans</taxon>
        <taxon>environmental samples</taxon>
    </lineage>
</organism>
<dbReference type="PANTHER" id="PTHR30055:SF234">
    <property type="entry name" value="HTH-TYPE TRANSCRIPTIONAL REGULATOR BETI"/>
    <property type="match status" value="1"/>
</dbReference>
<evidence type="ECO:0000256" key="2">
    <source>
        <dbReference type="ARBA" id="ARBA00023125"/>
    </source>
</evidence>
<evidence type="ECO:0000313" key="6">
    <source>
        <dbReference type="EMBL" id="VBB47852.1"/>
    </source>
</evidence>
<dbReference type="InterPro" id="IPR001647">
    <property type="entry name" value="HTH_TetR"/>
</dbReference>
<dbReference type="Gene3D" id="1.10.357.10">
    <property type="entry name" value="Tetracycline Repressor, domain 2"/>
    <property type="match status" value="1"/>
</dbReference>
<dbReference type="InterPro" id="IPR041490">
    <property type="entry name" value="KstR2_TetR_C"/>
</dbReference>
<dbReference type="SUPFAM" id="SSF46689">
    <property type="entry name" value="Homeodomain-like"/>
    <property type="match status" value="1"/>
</dbReference>
<dbReference type="PROSITE" id="PS50977">
    <property type="entry name" value="HTH_TETR_2"/>
    <property type="match status" value="1"/>
</dbReference>
<dbReference type="GO" id="GO:0000976">
    <property type="term" value="F:transcription cis-regulatory region binding"/>
    <property type="evidence" value="ECO:0007669"/>
    <property type="project" value="TreeGrafter"/>
</dbReference>
<proteinExistence type="predicted"/>
<accession>A0A653AIF4</accession>
<dbReference type="InterPro" id="IPR036271">
    <property type="entry name" value="Tet_transcr_reg_TetR-rel_C_sf"/>
</dbReference>
<dbReference type="PRINTS" id="PR00455">
    <property type="entry name" value="HTHTETR"/>
</dbReference>
<dbReference type="Pfam" id="PF17932">
    <property type="entry name" value="TetR_C_24"/>
    <property type="match status" value="1"/>
</dbReference>
<feature type="DNA-binding region" description="H-T-H motif" evidence="4">
    <location>
        <begin position="41"/>
        <end position="60"/>
    </location>
</feature>
<evidence type="ECO:0000256" key="1">
    <source>
        <dbReference type="ARBA" id="ARBA00023015"/>
    </source>
</evidence>
<name>A0A653AIF4_UNCDX</name>
<gene>
    <name evidence="6" type="ORF">TRIP_B50647</name>
</gene>
<dbReference type="EMBL" id="UPXX01000032">
    <property type="protein sequence ID" value="VBB47852.1"/>
    <property type="molecule type" value="Genomic_DNA"/>
</dbReference>
<dbReference type="PANTHER" id="PTHR30055">
    <property type="entry name" value="HTH-TYPE TRANSCRIPTIONAL REGULATOR RUTR"/>
    <property type="match status" value="1"/>
</dbReference>
<dbReference type="AlphaFoldDB" id="A0A653AIF4"/>
<dbReference type="InterPro" id="IPR050109">
    <property type="entry name" value="HTH-type_TetR-like_transc_reg"/>
</dbReference>
<evidence type="ECO:0000256" key="4">
    <source>
        <dbReference type="PROSITE-ProRule" id="PRU00335"/>
    </source>
</evidence>
<feature type="domain" description="HTH tetR-type" evidence="5">
    <location>
        <begin position="18"/>
        <end position="78"/>
    </location>
</feature>
<dbReference type="InterPro" id="IPR009057">
    <property type="entry name" value="Homeodomain-like_sf"/>
</dbReference>
<sequence>MYRTFKKLTVLDQIASSDKVRRQIVDTAANLYARKGFASTSIQEISEAAGVSLPVTYHYVKNKSEIMRLIMEDLLEAFRENLTREIEDIQDPEEKLAIALVIYHRILDREKEKVLLFYQKSASLDRASKTRIMQMEVDISRIFAGILEDGIAQGLFRKVDVDLMAYNIIIMAHMWVLKHWHFKNRLTLDQYIDNQVATVFHALESSH</sequence>
<keyword evidence="3" id="KW-0804">Transcription</keyword>
<reference evidence="6" key="1">
    <citation type="submission" date="2018-07" db="EMBL/GenBank/DDBJ databases">
        <authorList>
            <consortium name="Genoscope - CEA"/>
            <person name="William W."/>
        </authorList>
    </citation>
    <scope>NUCLEOTIDE SEQUENCE</scope>
    <source>
        <strain evidence="6">IK1</strain>
    </source>
</reference>
<dbReference type="Gene3D" id="1.10.10.60">
    <property type="entry name" value="Homeodomain-like"/>
    <property type="match status" value="1"/>
</dbReference>
<evidence type="ECO:0000256" key="3">
    <source>
        <dbReference type="ARBA" id="ARBA00023163"/>
    </source>
</evidence>
<evidence type="ECO:0000259" key="5">
    <source>
        <dbReference type="PROSITE" id="PS50977"/>
    </source>
</evidence>
<dbReference type="GO" id="GO:0003700">
    <property type="term" value="F:DNA-binding transcription factor activity"/>
    <property type="evidence" value="ECO:0007669"/>
    <property type="project" value="TreeGrafter"/>
</dbReference>
<keyword evidence="2 4" id="KW-0238">DNA-binding</keyword>
<keyword evidence="1" id="KW-0805">Transcription regulation</keyword>
<protein>
    <submittedName>
        <fullName evidence="6">Transcriptional regulator, TetR family</fullName>
    </submittedName>
</protein>